<dbReference type="Gene3D" id="3.30.450.20">
    <property type="entry name" value="PAS domain"/>
    <property type="match status" value="2"/>
</dbReference>
<feature type="domain" description="Histidine kinase" evidence="8">
    <location>
        <begin position="339"/>
        <end position="535"/>
    </location>
</feature>
<feature type="transmembrane region" description="Helical" evidence="7">
    <location>
        <begin position="12"/>
        <end position="34"/>
    </location>
</feature>
<keyword evidence="3 7" id="KW-0812">Transmembrane</keyword>
<dbReference type="Pfam" id="PF17203">
    <property type="entry name" value="sCache_3_2"/>
    <property type="match status" value="1"/>
</dbReference>
<dbReference type="InterPro" id="IPR033463">
    <property type="entry name" value="sCache_3"/>
</dbReference>
<dbReference type="PANTHER" id="PTHR43065">
    <property type="entry name" value="SENSOR HISTIDINE KINASE"/>
    <property type="match status" value="1"/>
</dbReference>
<keyword evidence="2" id="KW-1003">Cell membrane</keyword>
<protein>
    <submittedName>
        <fullName evidence="9">Sensor histidine kinase</fullName>
    </submittedName>
</protein>
<feature type="transmembrane region" description="Helical" evidence="7">
    <location>
        <begin position="178"/>
        <end position="197"/>
    </location>
</feature>
<feature type="coiled-coil region" evidence="6">
    <location>
        <begin position="313"/>
        <end position="340"/>
    </location>
</feature>
<comment type="caution">
    <text evidence="9">The sequence shown here is derived from an EMBL/GenBank/DDBJ whole genome shotgun (WGS) entry which is preliminary data.</text>
</comment>
<evidence type="ECO:0000256" key="6">
    <source>
        <dbReference type="SAM" id="Coils"/>
    </source>
</evidence>
<evidence type="ECO:0000256" key="5">
    <source>
        <dbReference type="ARBA" id="ARBA00023136"/>
    </source>
</evidence>
<evidence type="ECO:0000256" key="4">
    <source>
        <dbReference type="ARBA" id="ARBA00022989"/>
    </source>
</evidence>
<keyword evidence="6" id="KW-0175">Coiled coil</keyword>
<dbReference type="Proteomes" id="UP000254326">
    <property type="component" value="Unassembled WGS sequence"/>
</dbReference>
<organism evidence="9 10">
    <name type="scientific">Marinomonas piezotolerans</name>
    <dbReference type="NCBI Taxonomy" id="2213058"/>
    <lineage>
        <taxon>Bacteria</taxon>
        <taxon>Pseudomonadati</taxon>
        <taxon>Pseudomonadota</taxon>
        <taxon>Gammaproteobacteria</taxon>
        <taxon>Oceanospirillales</taxon>
        <taxon>Oceanospirillaceae</taxon>
        <taxon>Marinomonas</taxon>
    </lineage>
</organism>
<evidence type="ECO:0000256" key="7">
    <source>
        <dbReference type="SAM" id="Phobius"/>
    </source>
</evidence>
<sequence length="538" mass="59786">MNSAPMTLKSYLSAIILTTITLIIVISGTLLIFVTKQTYLDGLSQRGTELAKVIASDQSVINAAKHSNQGSQASASLQSYIEAIRAKTNASYIVVTNLNGIRLSHPNGANVGKKFIGDDIQQTLQYGTVRTTVDTGSLGKAIRNFAPIMDNNAIIGAVSIGYLDQSTTQLLLNYYFEGTLWLGLIYIIAIVLTLALISKLKRTFLRYEPEEIVQRFKEHHLLLTNIREGIIAVDKQHRVTAINEAASGWLAPERQVQSLINLPLSELSQGLCHLISDSLASRYKHSTTIGRHDFAVSLYPLNTEADQSGYLIVLNHEQEMSELERELTRTTAYANQLRSKTHEHNNQLNVISGLLQSNRIQEAINYLQTESDAHQQLLGNLVRNIENSPVAGMLLAKYNYAVDNGIAFRLDEDGQLKNYQQSVNDDLITLLGNLIENAFYAALNNADQQTPEATLFISDRTNHLMVTIEDSGKGVDSKLADKICDLGVSSKEDQTQHGLGLYLVSKVVNRYNGSIDWERVDNRTTVFSVYLDKRELEK</sequence>
<gene>
    <name evidence="9" type="ORF">DN730_11585</name>
</gene>
<evidence type="ECO:0000259" key="8">
    <source>
        <dbReference type="PROSITE" id="PS50109"/>
    </source>
</evidence>
<dbReference type="InterPro" id="IPR005467">
    <property type="entry name" value="His_kinase_dom"/>
</dbReference>
<comment type="subcellular location">
    <subcellularLocation>
        <location evidence="1">Cell membrane</location>
        <topology evidence="1">Multi-pass membrane protein</topology>
    </subcellularLocation>
</comment>
<dbReference type="EMBL" id="QKRA01000005">
    <property type="protein sequence ID" value="RDL43819.1"/>
    <property type="molecule type" value="Genomic_DNA"/>
</dbReference>
<dbReference type="AlphaFoldDB" id="A0A370U7Q5"/>
<evidence type="ECO:0000313" key="9">
    <source>
        <dbReference type="EMBL" id="RDL43819.1"/>
    </source>
</evidence>
<dbReference type="OrthoDB" id="9792686at2"/>
<dbReference type="PANTHER" id="PTHR43065:SF48">
    <property type="entry name" value="HISTIDINE KINASE"/>
    <property type="match status" value="1"/>
</dbReference>
<keyword evidence="9" id="KW-0418">Kinase</keyword>
<evidence type="ECO:0000256" key="2">
    <source>
        <dbReference type="ARBA" id="ARBA00022475"/>
    </source>
</evidence>
<keyword evidence="4 7" id="KW-1133">Transmembrane helix</keyword>
<dbReference type="InterPro" id="IPR036890">
    <property type="entry name" value="HATPase_C_sf"/>
</dbReference>
<dbReference type="GO" id="GO:0016301">
    <property type="term" value="F:kinase activity"/>
    <property type="evidence" value="ECO:0007669"/>
    <property type="project" value="UniProtKB-KW"/>
</dbReference>
<accession>A0A370U7Q5</accession>
<dbReference type="InterPro" id="IPR029151">
    <property type="entry name" value="Sensor-like_sf"/>
</dbReference>
<dbReference type="PROSITE" id="PS50109">
    <property type="entry name" value="HIS_KIN"/>
    <property type="match status" value="1"/>
</dbReference>
<dbReference type="Gene3D" id="3.30.565.10">
    <property type="entry name" value="Histidine kinase-like ATPase, C-terminal domain"/>
    <property type="match status" value="1"/>
</dbReference>
<keyword evidence="10" id="KW-1185">Reference proteome</keyword>
<dbReference type="Pfam" id="PF02518">
    <property type="entry name" value="HATPase_c"/>
    <property type="match status" value="1"/>
</dbReference>
<evidence type="ECO:0000313" key="10">
    <source>
        <dbReference type="Proteomes" id="UP000254326"/>
    </source>
</evidence>
<evidence type="ECO:0000256" key="3">
    <source>
        <dbReference type="ARBA" id="ARBA00022692"/>
    </source>
</evidence>
<dbReference type="SUPFAM" id="SSF103190">
    <property type="entry name" value="Sensory domain-like"/>
    <property type="match status" value="1"/>
</dbReference>
<reference evidence="9 10" key="1">
    <citation type="submission" date="2018-06" db="EMBL/GenBank/DDBJ databases">
        <title>Marinomonas sp. YLB-05 draft genome sequence.</title>
        <authorList>
            <person name="Yu L."/>
            <person name="Tang X."/>
        </authorList>
    </citation>
    <scope>NUCLEOTIDE SEQUENCE [LARGE SCALE GENOMIC DNA]</scope>
    <source>
        <strain evidence="9 10">YLB-05</strain>
    </source>
</reference>
<dbReference type="GO" id="GO:0005886">
    <property type="term" value="C:plasma membrane"/>
    <property type="evidence" value="ECO:0007669"/>
    <property type="project" value="UniProtKB-SubCell"/>
</dbReference>
<proteinExistence type="predicted"/>
<evidence type="ECO:0000256" key="1">
    <source>
        <dbReference type="ARBA" id="ARBA00004651"/>
    </source>
</evidence>
<keyword evidence="9" id="KW-0808">Transferase</keyword>
<keyword evidence="5 7" id="KW-0472">Membrane</keyword>
<dbReference type="InterPro" id="IPR003594">
    <property type="entry name" value="HATPase_dom"/>
</dbReference>
<name>A0A370U7Q5_9GAMM</name>
<dbReference type="SMART" id="SM00387">
    <property type="entry name" value="HATPase_c"/>
    <property type="match status" value="1"/>
</dbReference>
<dbReference type="RefSeq" id="WP_115468304.1">
    <property type="nucleotide sequence ID" value="NZ_QKRA01000005.1"/>
</dbReference>
<dbReference type="SUPFAM" id="SSF55874">
    <property type="entry name" value="ATPase domain of HSP90 chaperone/DNA topoisomerase II/histidine kinase"/>
    <property type="match status" value="1"/>
</dbReference>